<dbReference type="GO" id="GO:0003824">
    <property type="term" value="F:catalytic activity"/>
    <property type="evidence" value="ECO:0007669"/>
    <property type="project" value="InterPro"/>
</dbReference>
<dbReference type="InParanoid" id="D1YYR5"/>
<dbReference type="Pfam" id="PF04055">
    <property type="entry name" value="Radical_SAM"/>
    <property type="match status" value="1"/>
</dbReference>
<evidence type="ECO:0000313" key="9">
    <source>
        <dbReference type="Proteomes" id="UP000001882"/>
    </source>
</evidence>
<dbReference type="CDD" id="cd01335">
    <property type="entry name" value="Radical_SAM"/>
    <property type="match status" value="1"/>
</dbReference>
<dbReference type="InterPro" id="IPR058240">
    <property type="entry name" value="rSAM_sf"/>
</dbReference>
<dbReference type="GO" id="GO:0005737">
    <property type="term" value="C:cytoplasm"/>
    <property type="evidence" value="ECO:0007669"/>
    <property type="project" value="TreeGrafter"/>
</dbReference>
<dbReference type="InterPro" id="IPR005909">
    <property type="entry name" value="RaSEA"/>
</dbReference>
<comment type="cofactor">
    <cofactor evidence="1">
        <name>[4Fe-4S] cluster</name>
        <dbReference type="ChEBI" id="CHEBI:49883"/>
    </cofactor>
</comment>
<proteinExistence type="predicted"/>
<feature type="domain" description="Radical SAM core" evidence="7">
    <location>
        <begin position="37"/>
        <end position="267"/>
    </location>
</feature>
<reference evidence="9" key="3">
    <citation type="journal article" date="2011" name="PLoS ONE">
        <title>Genome sequence of a mesophilic hydrogenotrophic methanogen Methanocella paludicola, the first cultivated representative of the order Methanocellales.</title>
        <authorList>
            <person name="Sakai S."/>
            <person name="Takaki Y."/>
            <person name="Shimamura S."/>
            <person name="Sekine M."/>
            <person name="Tajima T."/>
            <person name="Kosugi H."/>
            <person name="Ichikawa N."/>
            <person name="Tasumi E."/>
            <person name="Hiraki A.T."/>
            <person name="Shimizu A."/>
            <person name="Kato Y."/>
            <person name="Nishiko R."/>
            <person name="Mori K."/>
            <person name="Fujita N."/>
            <person name="Imachi H."/>
            <person name="Takai K."/>
        </authorList>
    </citation>
    <scope>NUCLEOTIDE SEQUENCE [LARGE SCALE GENOMIC DNA]</scope>
    <source>
        <strain evidence="9">DSM 17711 / JCM 13418 / NBRC 101707 / SANAE</strain>
    </source>
</reference>
<evidence type="ECO:0000256" key="6">
    <source>
        <dbReference type="ARBA" id="ARBA00023014"/>
    </source>
</evidence>
<dbReference type="PATRIC" id="fig|304371.9.peg.1554"/>
<reference evidence="8 9" key="1">
    <citation type="journal article" date="2007" name="Appl. Environ. Microbiol.">
        <title>Isolation of key methanogens for global methane emission from rice paddy fields: a novel isolate affiliated with the clone cluster rice cluster I.</title>
        <authorList>
            <person name="Sakai S."/>
            <person name="Imachi H."/>
            <person name="Sekiguchi Y."/>
            <person name="Ohashi A."/>
            <person name="Harada H."/>
            <person name="Kamagata Y."/>
        </authorList>
    </citation>
    <scope>NUCLEOTIDE SEQUENCE [LARGE SCALE GENOMIC DNA]</scope>
    <source>
        <strain evidence="9">DSM 17711 / JCM 13418 / NBRC 101707 / SANAE</strain>
    </source>
</reference>
<dbReference type="SMART" id="SM00729">
    <property type="entry name" value="Elp3"/>
    <property type="match status" value="1"/>
</dbReference>
<evidence type="ECO:0000313" key="8">
    <source>
        <dbReference type="EMBL" id="BAI61587.1"/>
    </source>
</evidence>
<keyword evidence="5" id="KW-0408">Iron</keyword>
<dbReference type="PIRSF" id="PIRSF004954">
    <property type="entry name" value="Radical_SAM"/>
    <property type="match status" value="1"/>
</dbReference>
<dbReference type="KEGG" id="mpd:MCP_1515"/>
<reference evidence="8 9" key="2">
    <citation type="journal article" date="2008" name="Int. J. Syst. Evol. Microbiol.">
        <title>Methanocella paludicola gen. nov., sp. nov., a methane-producing archaeon, the first isolate of the lineage 'Rice Cluster I', and proposal of the new archaeal order Methanocellales ord. nov.</title>
        <authorList>
            <person name="Sakai S."/>
            <person name="Imachi H."/>
            <person name="Hanada S."/>
            <person name="Ohashi A."/>
            <person name="Harada H."/>
            <person name="Kamagata Y."/>
        </authorList>
    </citation>
    <scope>NUCLEOTIDE SEQUENCE [LARGE SCALE GENOMIC DNA]</scope>
    <source>
        <strain evidence="9">DSM 17711 / JCM 13418 / NBRC 101707 / SANAE</strain>
    </source>
</reference>
<keyword evidence="6" id="KW-0411">Iron-sulfur</keyword>
<dbReference type="GO" id="GO:0002926">
    <property type="term" value="P:tRNA wobble base 5-methoxycarbonylmethyl-2-thiouridinylation"/>
    <property type="evidence" value="ECO:0007669"/>
    <property type="project" value="TreeGrafter"/>
</dbReference>
<dbReference type="PANTHER" id="PTHR11135">
    <property type="entry name" value="HISTONE ACETYLTRANSFERASE-RELATED"/>
    <property type="match status" value="1"/>
</dbReference>
<evidence type="ECO:0000256" key="2">
    <source>
        <dbReference type="ARBA" id="ARBA00022485"/>
    </source>
</evidence>
<organism evidence="8 9">
    <name type="scientific">Methanocella paludicola (strain DSM 17711 / JCM 13418 / NBRC 101707 / SANAE)</name>
    <dbReference type="NCBI Taxonomy" id="304371"/>
    <lineage>
        <taxon>Archaea</taxon>
        <taxon>Methanobacteriati</taxon>
        <taxon>Methanobacteriota</taxon>
        <taxon>Stenosarchaea group</taxon>
        <taxon>Methanomicrobia</taxon>
        <taxon>Methanocellales</taxon>
        <taxon>Methanocellaceae</taxon>
        <taxon>Methanocella</taxon>
    </lineage>
</organism>
<evidence type="ECO:0000256" key="5">
    <source>
        <dbReference type="ARBA" id="ARBA00023004"/>
    </source>
</evidence>
<keyword evidence="4" id="KW-0479">Metal-binding</keyword>
<keyword evidence="9" id="KW-1185">Reference proteome</keyword>
<dbReference type="PROSITE" id="PS51918">
    <property type="entry name" value="RADICAL_SAM"/>
    <property type="match status" value="1"/>
</dbReference>
<dbReference type="InterPro" id="IPR039661">
    <property type="entry name" value="ELP3"/>
</dbReference>
<evidence type="ECO:0000256" key="3">
    <source>
        <dbReference type="ARBA" id="ARBA00022691"/>
    </source>
</evidence>
<dbReference type="EMBL" id="AP011532">
    <property type="protein sequence ID" value="BAI61587.1"/>
    <property type="molecule type" value="Genomic_DNA"/>
</dbReference>
<dbReference type="SUPFAM" id="SSF102114">
    <property type="entry name" value="Radical SAM enzymes"/>
    <property type="match status" value="1"/>
</dbReference>
<keyword evidence="3" id="KW-0949">S-adenosyl-L-methionine</keyword>
<protein>
    <recommendedName>
        <fullName evidence="7">Radical SAM core domain-containing protein</fullName>
    </recommendedName>
</protein>
<sequence length="339" mass="38270">MTQLSDVMQDIRKRQRIKPYPPTEPVGFWTGEDLLDGKAVKSNTIIFRTKGCYWAQKGGCTMCGYTYDAAITPPTVEDILAQYRSVEERIDGSVVKLFTSGSFFDKSEVPEKARDEILSGLSKKASKVIIETRPEFVTDKAMEDAKKHGVRLEVAIGLETSNDKVRIDCINKNFLFKDFVKASETAAKYGITTKAYLLLKPPFLTEKDAMEDMIKSVLDAAPYAGTISINLCNVQRGTIVDELFRKNAYRPPWLWTIVEIIKRVHGKTNSVIMSDPLAAGQARGPHNCHVCDYEFADAIRKYSMTQDIRSFDGLKCDCRLLWEKTLELEGWTFGSPLIY</sequence>
<dbReference type="GO" id="GO:0046872">
    <property type="term" value="F:metal ion binding"/>
    <property type="evidence" value="ECO:0007669"/>
    <property type="project" value="UniProtKB-KW"/>
</dbReference>
<accession>D1YYR5</accession>
<dbReference type="eggNOG" id="arCOG01360">
    <property type="taxonomic scope" value="Archaea"/>
</dbReference>
<name>D1YYR5_METPS</name>
<gene>
    <name evidence="8" type="ordered locus">MCP_1515</name>
</gene>
<dbReference type="Proteomes" id="UP000001882">
    <property type="component" value="Chromosome"/>
</dbReference>
<dbReference type="NCBIfam" id="TIGR01210">
    <property type="entry name" value="archaeosine biosynthesis radical SAM protein RaSEA"/>
    <property type="match status" value="1"/>
</dbReference>
<evidence type="ECO:0000256" key="1">
    <source>
        <dbReference type="ARBA" id="ARBA00001966"/>
    </source>
</evidence>
<dbReference type="InterPro" id="IPR006638">
    <property type="entry name" value="Elp3/MiaA/NifB-like_rSAM"/>
</dbReference>
<evidence type="ECO:0000259" key="7">
    <source>
        <dbReference type="PROSITE" id="PS51918"/>
    </source>
</evidence>
<dbReference type="GO" id="GO:0051539">
    <property type="term" value="F:4 iron, 4 sulfur cluster binding"/>
    <property type="evidence" value="ECO:0007669"/>
    <property type="project" value="UniProtKB-KW"/>
</dbReference>
<dbReference type="SFLD" id="SFLDS00029">
    <property type="entry name" value="Radical_SAM"/>
    <property type="match status" value="1"/>
</dbReference>
<dbReference type="GeneID" id="8681459"/>
<keyword evidence="2" id="KW-0004">4Fe-4S</keyword>
<dbReference type="OrthoDB" id="105445at2157"/>
<dbReference type="RefSeq" id="WP_012900266.1">
    <property type="nucleotide sequence ID" value="NC_013665.1"/>
</dbReference>
<dbReference type="PANTHER" id="PTHR11135:SF0">
    <property type="entry name" value="ELONGATOR COMPLEX PROTEIN 3"/>
    <property type="match status" value="1"/>
</dbReference>
<dbReference type="InterPro" id="IPR007197">
    <property type="entry name" value="rSAM"/>
</dbReference>
<evidence type="ECO:0000256" key="4">
    <source>
        <dbReference type="ARBA" id="ARBA00022723"/>
    </source>
</evidence>
<dbReference type="STRING" id="304371.MCP_1515"/>
<dbReference type="AlphaFoldDB" id="D1YYR5"/>